<sequence precursor="true">MVKGLGVSKGPSRRLEGESQMQKILAATSALFLLGSSVSFAQGVDSTVTTGSIGPTQSMAARDLNEQFKPSDEDNLPYSLRDDDVFDNEMDTNTAIVDSPLLRPLAGQETETFSARDENLPPENETIPGG</sequence>
<feature type="region of interest" description="Disordered" evidence="1">
    <location>
        <begin position="103"/>
        <end position="130"/>
    </location>
</feature>
<dbReference type="STRING" id="266779.Meso_3914"/>
<dbReference type="EMBL" id="CP000390">
    <property type="protein sequence ID" value="ABG65281.1"/>
    <property type="molecule type" value="Genomic_DNA"/>
</dbReference>
<proteinExistence type="predicted"/>
<dbReference type="AlphaFoldDB" id="Q11BE4"/>
<accession>Q11BE4</accession>
<reference evidence="2" key="1">
    <citation type="submission" date="2006-06" db="EMBL/GenBank/DDBJ databases">
        <title>Complete sequence of chromosome of Chelativorans sp. BNC1.</title>
        <authorList>
            <consortium name="US DOE Joint Genome Institute"/>
            <person name="Copeland A."/>
            <person name="Lucas S."/>
            <person name="Lapidus A."/>
            <person name="Barry K."/>
            <person name="Detter J.C."/>
            <person name="Glavina del Rio T."/>
            <person name="Hammon N."/>
            <person name="Israni S."/>
            <person name="Dalin E."/>
            <person name="Tice H."/>
            <person name="Pitluck S."/>
            <person name="Chertkov O."/>
            <person name="Brettin T."/>
            <person name="Bruce D."/>
            <person name="Han C."/>
            <person name="Tapia R."/>
            <person name="Gilna P."/>
            <person name="Schmutz J."/>
            <person name="Larimer F."/>
            <person name="Land M."/>
            <person name="Hauser L."/>
            <person name="Kyrpides N."/>
            <person name="Mikhailova N."/>
            <person name="Richardson P."/>
        </authorList>
    </citation>
    <scope>NUCLEOTIDE SEQUENCE</scope>
    <source>
        <strain evidence="2">BNC1</strain>
    </source>
</reference>
<gene>
    <name evidence="2" type="ordered locus">Meso_3914</name>
</gene>
<organism evidence="2">
    <name type="scientific">Chelativorans sp. (strain BNC1)</name>
    <dbReference type="NCBI Taxonomy" id="266779"/>
    <lineage>
        <taxon>Bacteria</taxon>
        <taxon>Pseudomonadati</taxon>
        <taxon>Pseudomonadota</taxon>
        <taxon>Alphaproteobacteria</taxon>
        <taxon>Hyphomicrobiales</taxon>
        <taxon>Phyllobacteriaceae</taxon>
        <taxon>Chelativorans</taxon>
    </lineage>
</organism>
<evidence type="ECO:0000313" key="2">
    <source>
        <dbReference type="EMBL" id="ABG65281.1"/>
    </source>
</evidence>
<dbReference type="KEGG" id="mes:Meso_3914"/>
<dbReference type="HOGENOM" id="CLU_1934295_0_0_5"/>
<evidence type="ECO:0000256" key="1">
    <source>
        <dbReference type="SAM" id="MobiDB-lite"/>
    </source>
</evidence>
<protein>
    <submittedName>
        <fullName evidence="2">Uncharacterized protein</fullName>
    </submittedName>
</protein>
<name>Q11BE4_CHESB</name>